<dbReference type="AlphaFoldDB" id="A0A3B0BNQ6"/>
<dbReference type="OrthoDB" id="2629129at2"/>
<protein>
    <submittedName>
        <fullName evidence="1">Uncharacterized protein</fullName>
    </submittedName>
</protein>
<proteinExistence type="predicted"/>
<dbReference type="Proteomes" id="UP000282311">
    <property type="component" value="Unassembled WGS sequence"/>
</dbReference>
<keyword evidence="2" id="KW-1185">Reference proteome</keyword>
<accession>A0A3B0BNQ6</accession>
<evidence type="ECO:0000313" key="1">
    <source>
        <dbReference type="EMBL" id="RKN75023.1"/>
    </source>
</evidence>
<dbReference type="EMBL" id="RBAH01000023">
    <property type="protein sequence ID" value="RKN75023.1"/>
    <property type="molecule type" value="Genomic_DNA"/>
</dbReference>
<organism evidence="1 2">
    <name type="scientific">Paenibacillus ginsengarvi</name>
    <dbReference type="NCBI Taxonomy" id="400777"/>
    <lineage>
        <taxon>Bacteria</taxon>
        <taxon>Bacillati</taxon>
        <taxon>Bacillota</taxon>
        <taxon>Bacilli</taxon>
        <taxon>Bacillales</taxon>
        <taxon>Paenibacillaceae</taxon>
        <taxon>Paenibacillus</taxon>
    </lineage>
</organism>
<reference evidence="1 2" key="1">
    <citation type="journal article" date="2007" name="Int. J. Syst. Evol. Microbiol.">
        <title>Paenibacillus ginsengarvi sp. nov., isolated from soil from ginseng cultivation.</title>
        <authorList>
            <person name="Yoon M.H."/>
            <person name="Ten L.N."/>
            <person name="Im W.T."/>
        </authorList>
    </citation>
    <scope>NUCLEOTIDE SEQUENCE [LARGE SCALE GENOMIC DNA]</scope>
    <source>
        <strain evidence="1 2">KCTC 13059</strain>
    </source>
</reference>
<dbReference type="RefSeq" id="WP_120750219.1">
    <property type="nucleotide sequence ID" value="NZ_RBAH01000023.1"/>
</dbReference>
<gene>
    <name evidence="1" type="ORF">D7M11_26165</name>
</gene>
<name>A0A3B0BNQ6_9BACL</name>
<comment type="caution">
    <text evidence="1">The sequence shown here is derived from an EMBL/GenBank/DDBJ whole genome shotgun (WGS) entry which is preliminary data.</text>
</comment>
<sequence>MKIAVQEVTDLNLAFGGDMKKLLPPYNEIPQEFRSERSKWNKVVSDWFYYGLKNAEWNPKEGVETQKALRHVKAIMGSWEPKHEHKEAGCAYLLSEFFHDVKYERAK</sequence>
<evidence type="ECO:0000313" key="2">
    <source>
        <dbReference type="Proteomes" id="UP000282311"/>
    </source>
</evidence>